<keyword evidence="4" id="KW-1185">Reference proteome</keyword>
<dbReference type="AlphaFoldDB" id="A0A1I8FG22"/>
<dbReference type="InterPro" id="IPR036772">
    <property type="entry name" value="SRCR-like_dom_sf"/>
</dbReference>
<name>A0A1I8FG22_9PLAT</name>
<feature type="region of interest" description="Disordered" evidence="2">
    <location>
        <begin position="168"/>
        <end position="191"/>
    </location>
</feature>
<protein>
    <submittedName>
        <fullName evidence="5">SRCR domain-containing protein</fullName>
    </submittedName>
</protein>
<reference evidence="5" key="1">
    <citation type="submission" date="2016-11" db="UniProtKB">
        <authorList>
            <consortium name="WormBaseParasite"/>
        </authorList>
    </citation>
    <scope>IDENTIFICATION</scope>
</reference>
<evidence type="ECO:0000256" key="2">
    <source>
        <dbReference type="SAM" id="MobiDB-lite"/>
    </source>
</evidence>
<dbReference type="Proteomes" id="UP000095280">
    <property type="component" value="Unplaced"/>
</dbReference>
<evidence type="ECO:0000256" key="1">
    <source>
        <dbReference type="ARBA" id="ARBA00023157"/>
    </source>
</evidence>
<sequence>GQSSLQPWGDNQLHQSSTYPNARSQRPRLCPQPGRMTRKPSVLAWTTRNATSLLTAASGSARMQAAAAQEVTADDAGLVVERQRLRRRSSTALASRNREPRPSASETVSRQAELFYALNLIRRQELAVHTAVRIQTLCTSDHFYCRKFHKCISMDQVVRRGYATATSATTETEAGLHEASRPSRGGAGKRVSRMTGWPIDESKVPAGDAKLADLLQAKTLVAAPARTTTRARIEIRLFNQARPRSAYDVLNAAMADVICQQLGYPGQRAAHLKCLQQFGRGNGGFILSGVHCQPGSKKHTDCAHGLGRQRRLQLSKNVAGPHLLIGQGHARGPRLHSSLPFLVENVRTVSTDCSRRWDEPTCDILNVTLSPQQNGGCRGDLPRRASQGVVCDDHFSDEEVKVVCATWHPRQGALAQRGQFSTPAGVVMWLQDIRWRGHRGLAVRLQPQRLGRVHLLDR</sequence>
<evidence type="ECO:0000313" key="4">
    <source>
        <dbReference type="Proteomes" id="UP000095280"/>
    </source>
</evidence>
<keyword evidence="1" id="KW-1015">Disulfide bond</keyword>
<dbReference type="WBParaSite" id="maker-unitig_31660-snap-gene-0.3-mRNA-1">
    <property type="protein sequence ID" value="maker-unitig_31660-snap-gene-0.3-mRNA-1"/>
    <property type="gene ID" value="maker-unitig_31660-snap-gene-0.3"/>
</dbReference>
<accession>A0A1I8FG22</accession>
<dbReference type="Gene3D" id="3.10.250.10">
    <property type="entry name" value="SRCR-like domain"/>
    <property type="match status" value="1"/>
</dbReference>
<dbReference type="InterPro" id="IPR001190">
    <property type="entry name" value="SRCR"/>
</dbReference>
<feature type="domain" description="SRCR" evidence="3">
    <location>
        <begin position="232"/>
        <end position="311"/>
    </location>
</feature>
<dbReference type="GO" id="GO:0016020">
    <property type="term" value="C:membrane"/>
    <property type="evidence" value="ECO:0007669"/>
    <property type="project" value="InterPro"/>
</dbReference>
<feature type="region of interest" description="Disordered" evidence="2">
    <location>
        <begin position="1"/>
        <end position="40"/>
    </location>
</feature>
<dbReference type="SUPFAM" id="SSF56487">
    <property type="entry name" value="SRCR-like"/>
    <property type="match status" value="1"/>
</dbReference>
<feature type="region of interest" description="Disordered" evidence="2">
    <location>
        <begin position="86"/>
        <end position="108"/>
    </location>
</feature>
<feature type="compositionally biased region" description="Polar residues" evidence="2">
    <location>
        <begin position="12"/>
        <end position="24"/>
    </location>
</feature>
<evidence type="ECO:0000259" key="3">
    <source>
        <dbReference type="Pfam" id="PF00530"/>
    </source>
</evidence>
<proteinExistence type="predicted"/>
<evidence type="ECO:0000313" key="5">
    <source>
        <dbReference type="WBParaSite" id="maker-unitig_31660-snap-gene-0.3-mRNA-1"/>
    </source>
</evidence>
<organism evidence="4 5">
    <name type="scientific">Macrostomum lignano</name>
    <dbReference type="NCBI Taxonomy" id="282301"/>
    <lineage>
        <taxon>Eukaryota</taxon>
        <taxon>Metazoa</taxon>
        <taxon>Spiralia</taxon>
        <taxon>Lophotrochozoa</taxon>
        <taxon>Platyhelminthes</taxon>
        <taxon>Rhabditophora</taxon>
        <taxon>Macrostomorpha</taxon>
        <taxon>Macrostomida</taxon>
        <taxon>Macrostomidae</taxon>
        <taxon>Macrostomum</taxon>
    </lineage>
</organism>
<dbReference type="Pfam" id="PF00530">
    <property type="entry name" value="SRCR"/>
    <property type="match status" value="1"/>
</dbReference>